<comment type="similarity">
    <text evidence="7">Belongs to the transcriptional regulatory Rex family.</text>
</comment>
<evidence type="ECO:0000256" key="2">
    <source>
        <dbReference type="ARBA" id="ARBA00022491"/>
    </source>
</evidence>
<evidence type="ECO:0000313" key="10">
    <source>
        <dbReference type="Proteomes" id="UP000316292"/>
    </source>
</evidence>
<dbReference type="SUPFAM" id="SSF46785">
    <property type="entry name" value="Winged helix' DNA-binding domain"/>
    <property type="match status" value="1"/>
</dbReference>
<evidence type="ECO:0000256" key="4">
    <source>
        <dbReference type="ARBA" id="ARBA00023027"/>
    </source>
</evidence>
<dbReference type="GO" id="GO:0045892">
    <property type="term" value="P:negative regulation of DNA-templated transcription"/>
    <property type="evidence" value="ECO:0007669"/>
    <property type="project" value="InterPro"/>
</dbReference>
<dbReference type="InterPro" id="IPR003781">
    <property type="entry name" value="CoA-bd"/>
</dbReference>
<feature type="binding site" evidence="7">
    <location>
        <begin position="89"/>
        <end position="94"/>
    </location>
    <ligand>
        <name>NAD(+)</name>
        <dbReference type="ChEBI" id="CHEBI:57540"/>
    </ligand>
</feature>
<dbReference type="Pfam" id="PF06971">
    <property type="entry name" value="Put_DNA-bind_N"/>
    <property type="match status" value="1"/>
</dbReference>
<dbReference type="GO" id="GO:0003677">
    <property type="term" value="F:DNA binding"/>
    <property type="evidence" value="ECO:0007669"/>
    <property type="project" value="UniProtKB-UniRule"/>
</dbReference>
<dbReference type="SMART" id="SM00881">
    <property type="entry name" value="CoA_binding"/>
    <property type="match status" value="1"/>
</dbReference>
<dbReference type="InterPro" id="IPR036390">
    <property type="entry name" value="WH_DNA-bd_sf"/>
</dbReference>
<accession>A0A538S9Q6</accession>
<keyword evidence="2 7" id="KW-0678">Repressor</keyword>
<keyword evidence="4 7" id="KW-0520">NAD</keyword>
<dbReference type="InterPro" id="IPR036291">
    <property type="entry name" value="NAD(P)-bd_dom_sf"/>
</dbReference>
<evidence type="ECO:0000256" key="1">
    <source>
        <dbReference type="ARBA" id="ARBA00022490"/>
    </source>
</evidence>
<dbReference type="NCBIfam" id="NF003989">
    <property type="entry name" value="PRK05472.1-3"/>
    <property type="match status" value="1"/>
</dbReference>
<evidence type="ECO:0000256" key="5">
    <source>
        <dbReference type="ARBA" id="ARBA00023125"/>
    </source>
</evidence>
<dbReference type="PANTHER" id="PTHR35786:SF1">
    <property type="entry name" value="REDOX-SENSING TRANSCRIPTIONAL REPRESSOR REX 1"/>
    <property type="match status" value="1"/>
</dbReference>
<comment type="subunit">
    <text evidence="7">Homodimer.</text>
</comment>
<dbReference type="GO" id="GO:0005737">
    <property type="term" value="C:cytoplasm"/>
    <property type="evidence" value="ECO:0007669"/>
    <property type="project" value="UniProtKB-SubCell"/>
</dbReference>
<dbReference type="HAMAP" id="MF_01131">
    <property type="entry name" value="Rex"/>
    <property type="match status" value="1"/>
</dbReference>
<evidence type="ECO:0000259" key="8">
    <source>
        <dbReference type="SMART" id="SM00881"/>
    </source>
</evidence>
<dbReference type="NCBIfam" id="NF003994">
    <property type="entry name" value="PRK05472.2-3"/>
    <property type="match status" value="1"/>
</dbReference>
<evidence type="ECO:0000256" key="3">
    <source>
        <dbReference type="ARBA" id="ARBA00023015"/>
    </source>
</evidence>
<dbReference type="Gene3D" id="1.10.10.10">
    <property type="entry name" value="Winged helix-like DNA-binding domain superfamily/Winged helix DNA-binding domain"/>
    <property type="match status" value="1"/>
</dbReference>
<dbReference type="NCBIfam" id="NF003992">
    <property type="entry name" value="PRK05472.2-1"/>
    <property type="match status" value="1"/>
</dbReference>
<keyword evidence="1 7" id="KW-0963">Cytoplasm</keyword>
<feature type="domain" description="CoA-binding" evidence="8">
    <location>
        <begin position="78"/>
        <end position="179"/>
    </location>
</feature>
<dbReference type="Pfam" id="PF02629">
    <property type="entry name" value="CoA_binding"/>
    <property type="match status" value="1"/>
</dbReference>
<evidence type="ECO:0000256" key="6">
    <source>
        <dbReference type="ARBA" id="ARBA00023163"/>
    </source>
</evidence>
<dbReference type="PANTHER" id="PTHR35786">
    <property type="entry name" value="REDOX-SENSING TRANSCRIPTIONAL REPRESSOR REX"/>
    <property type="match status" value="1"/>
</dbReference>
<dbReference type="NCBIfam" id="NF003995">
    <property type="entry name" value="PRK05472.2-4"/>
    <property type="match status" value="1"/>
</dbReference>
<dbReference type="NCBIfam" id="NF003993">
    <property type="entry name" value="PRK05472.2-2"/>
    <property type="match status" value="1"/>
</dbReference>
<keyword evidence="5 7" id="KW-0238">DNA-binding</keyword>
<reference evidence="9 10" key="1">
    <citation type="journal article" date="2019" name="Nat. Microbiol.">
        <title>Mediterranean grassland soil C-N compound turnover is dependent on rainfall and depth, and is mediated by genomically divergent microorganisms.</title>
        <authorList>
            <person name="Diamond S."/>
            <person name="Andeer P.F."/>
            <person name="Li Z."/>
            <person name="Crits-Christoph A."/>
            <person name="Burstein D."/>
            <person name="Anantharaman K."/>
            <person name="Lane K.R."/>
            <person name="Thomas B.C."/>
            <person name="Pan C."/>
            <person name="Northen T.R."/>
            <person name="Banfield J.F."/>
        </authorList>
    </citation>
    <scope>NUCLEOTIDE SEQUENCE [LARGE SCALE GENOMIC DNA]</scope>
    <source>
        <strain evidence="9">WS_1</strain>
    </source>
</reference>
<dbReference type="InterPro" id="IPR022876">
    <property type="entry name" value="Tscrpt_rep_Rex"/>
</dbReference>
<dbReference type="InterPro" id="IPR009718">
    <property type="entry name" value="Rex_DNA-bd_C_dom"/>
</dbReference>
<dbReference type="Gene3D" id="3.40.50.720">
    <property type="entry name" value="NAD(P)-binding Rossmann-like Domain"/>
    <property type="match status" value="1"/>
</dbReference>
<evidence type="ECO:0000313" key="9">
    <source>
        <dbReference type="EMBL" id="TMQ48097.1"/>
    </source>
</evidence>
<evidence type="ECO:0000256" key="7">
    <source>
        <dbReference type="HAMAP-Rule" id="MF_01131"/>
    </source>
</evidence>
<dbReference type="GO" id="GO:0051775">
    <property type="term" value="P:response to redox state"/>
    <property type="evidence" value="ECO:0007669"/>
    <property type="project" value="InterPro"/>
</dbReference>
<dbReference type="InterPro" id="IPR036388">
    <property type="entry name" value="WH-like_DNA-bd_sf"/>
</dbReference>
<comment type="function">
    <text evidence="7">Modulates transcription in response to changes in cellular NADH/NAD(+) redox state.</text>
</comment>
<dbReference type="SUPFAM" id="SSF51735">
    <property type="entry name" value="NAD(P)-binding Rossmann-fold domains"/>
    <property type="match status" value="1"/>
</dbReference>
<dbReference type="GO" id="GO:0003700">
    <property type="term" value="F:DNA-binding transcription factor activity"/>
    <property type="evidence" value="ECO:0007669"/>
    <property type="project" value="UniProtKB-UniRule"/>
</dbReference>
<organism evidence="9 10">
    <name type="scientific">Eiseniibacteriota bacterium</name>
    <dbReference type="NCBI Taxonomy" id="2212470"/>
    <lineage>
        <taxon>Bacteria</taxon>
        <taxon>Candidatus Eiseniibacteriota</taxon>
    </lineage>
</organism>
<name>A0A538S9Q6_UNCEI</name>
<comment type="caution">
    <text evidence="9">The sequence shown here is derived from an EMBL/GenBank/DDBJ whole genome shotgun (WGS) entry which is preliminary data.</text>
</comment>
<proteinExistence type="inferred from homology"/>
<sequence length="217" mass="24457">MDPRISTSTVRRLSDYYRVLEELELEGVRTISSQGLAHLSGVTSAQVRKDLSYFGNFGKRGLGYLVARLKKEIRLILGLNRRWKVALVGAGNIGSALFSYKEFRRQGFDFAAVFDVSPERIDQKWRDLHILHVDALQEETERLGLEIGVIAVPARAAQAVADRMVMAGMRGILNFAHRKLFVPPQVALRNVNLAVELESLSFSIKALTARPTRRPRR</sequence>
<feature type="DNA-binding region" description="H-T-H motif" evidence="7">
    <location>
        <begin position="15"/>
        <end position="54"/>
    </location>
</feature>
<dbReference type="Proteomes" id="UP000316292">
    <property type="component" value="Unassembled WGS sequence"/>
</dbReference>
<dbReference type="AlphaFoldDB" id="A0A538S9Q6"/>
<dbReference type="EMBL" id="VBOR01000088">
    <property type="protein sequence ID" value="TMQ48097.1"/>
    <property type="molecule type" value="Genomic_DNA"/>
</dbReference>
<dbReference type="NCBIfam" id="NF003996">
    <property type="entry name" value="PRK05472.2-5"/>
    <property type="match status" value="1"/>
</dbReference>
<gene>
    <name evidence="7" type="primary">rex</name>
    <name evidence="9" type="ORF">E6K71_08115</name>
</gene>
<protein>
    <recommendedName>
        <fullName evidence="7">Redox-sensing transcriptional repressor Rex</fullName>
    </recommendedName>
</protein>
<keyword evidence="3 7" id="KW-0805">Transcription regulation</keyword>
<dbReference type="InterPro" id="IPR058236">
    <property type="entry name" value="Rex_actinobacterial-type"/>
</dbReference>
<keyword evidence="6 7" id="KW-0804">Transcription</keyword>
<comment type="subcellular location">
    <subcellularLocation>
        <location evidence="7">Cytoplasm</location>
    </subcellularLocation>
</comment>